<name>A0A7Y9RYE5_9ACTN</name>
<evidence type="ECO:0000313" key="2">
    <source>
        <dbReference type="EMBL" id="NYG58540.1"/>
    </source>
</evidence>
<keyword evidence="3" id="KW-1185">Reference proteome</keyword>
<evidence type="ECO:0000256" key="1">
    <source>
        <dbReference type="SAM" id="SignalP"/>
    </source>
</evidence>
<protein>
    <submittedName>
        <fullName evidence="2">Uncharacterized protein</fullName>
    </submittedName>
</protein>
<feature type="chain" id="PRO_5030587596" evidence="1">
    <location>
        <begin position="30"/>
        <end position="115"/>
    </location>
</feature>
<dbReference type="RefSeq" id="WP_179501693.1">
    <property type="nucleotide sequence ID" value="NZ_JACCAA010000001.1"/>
</dbReference>
<dbReference type="AlphaFoldDB" id="A0A7Y9RYE5"/>
<dbReference type="EMBL" id="JACCAA010000001">
    <property type="protein sequence ID" value="NYG58540.1"/>
    <property type="molecule type" value="Genomic_DNA"/>
</dbReference>
<organism evidence="2 3">
    <name type="scientific">Nocardioides daedukensis</name>
    <dbReference type="NCBI Taxonomy" id="634462"/>
    <lineage>
        <taxon>Bacteria</taxon>
        <taxon>Bacillati</taxon>
        <taxon>Actinomycetota</taxon>
        <taxon>Actinomycetes</taxon>
        <taxon>Propionibacteriales</taxon>
        <taxon>Nocardioidaceae</taxon>
        <taxon>Nocardioides</taxon>
    </lineage>
</organism>
<gene>
    <name evidence="2" type="ORF">BJ980_001463</name>
</gene>
<reference evidence="2 3" key="1">
    <citation type="submission" date="2020-07" db="EMBL/GenBank/DDBJ databases">
        <title>Sequencing the genomes of 1000 actinobacteria strains.</title>
        <authorList>
            <person name="Klenk H.-P."/>
        </authorList>
    </citation>
    <scope>NUCLEOTIDE SEQUENCE [LARGE SCALE GENOMIC DNA]</scope>
    <source>
        <strain evidence="2 3">DSM 23819</strain>
    </source>
</reference>
<keyword evidence="1" id="KW-0732">Signal</keyword>
<dbReference type="Proteomes" id="UP000540656">
    <property type="component" value="Unassembled WGS sequence"/>
</dbReference>
<comment type="caution">
    <text evidence="2">The sequence shown here is derived from an EMBL/GenBank/DDBJ whole genome shotgun (WGS) entry which is preliminary data.</text>
</comment>
<evidence type="ECO:0000313" key="3">
    <source>
        <dbReference type="Proteomes" id="UP000540656"/>
    </source>
</evidence>
<proteinExistence type="predicted"/>
<feature type="signal peptide" evidence="1">
    <location>
        <begin position="1"/>
        <end position="29"/>
    </location>
</feature>
<sequence>MSRIKHGLSLVIGLLVGAAFMVSMSGSNADEPAQWTPPAKTIIAVEGDAANGFGIYYYDGSSIFPPTDSEAKAECAEHDTKVQRVRCNAEVRVWYRELRRMKTALRYAYIAAQHD</sequence>
<accession>A0A7Y9RYE5</accession>